<dbReference type="RefSeq" id="WP_053938323.1">
    <property type="nucleotide sequence ID" value="NZ_LAQT01000010.1"/>
</dbReference>
<evidence type="ECO:0000256" key="2">
    <source>
        <dbReference type="ARBA" id="ARBA00023015"/>
    </source>
</evidence>
<dbReference type="STRING" id="857265.WG78_13365"/>
<dbReference type="AlphaFoldDB" id="A0A0N0GMS7"/>
<name>A0A0N0GMS7_9NEIS</name>
<feature type="domain" description="HTH lysR-type" evidence="5">
    <location>
        <begin position="6"/>
        <end position="65"/>
    </location>
</feature>
<keyword evidence="3" id="KW-0238">DNA-binding</keyword>
<dbReference type="Gene3D" id="1.10.10.10">
    <property type="entry name" value="Winged helix-like DNA-binding domain superfamily/Winged helix DNA-binding domain"/>
    <property type="match status" value="1"/>
</dbReference>
<dbReference type="PATRIC" id="fig|857265.3.peg.2751"/>
<keyword evidence="2" id="KW-0805">Transcription regulation</keyword>
<dbReference type="InterPro" id="IPR050389">
    <property type="entry name" value="LysR-type_TF"/>
</dbReference>
<evidence type="ECO:0000313" key="7">
    <source>
        <dbReference type="Proteomes" id="UP000037939"/>
    </source>
</evidence>
<dbReference type="Pfam" id="PF00126">
    <property type="entry name" value="HTH_1"/>
    <property type="match status" value="1"/>
</dbReference>
<comment type="caution">
    <text evidence="6">The sequence shown here is derived from an EMBL/GenBank/DDBJ whole genome shotgun (WGS) entry which is preliminary data.</text>
</comment>
<dbReference type="InterPro" id="IPR005119">
    <property type="entry name" value="LysR_subst-bd"/>
</dbReference>
<evidence type="ECO:0000313" key="6">
    <source>
        <dbReference type="EMBL" id="KPC52051.1"/>
    </source>
</evidence>
<dbReference type="Proteomes" id="UP000037939">
    <property type="component" value="Unassembled WGS sequence"/>
</dbReference>
<evidence type="ECO:0000256" key="3">
    <source>
        <dbReference type="ARBA" id="ARBA00023125"/>
    </source>
</evidence>
<dbReference type="SUPFAM" id="SSF46785">
    <property type="entry name" value="Winged helix' DNA-binding domain"/>
    <property type="match status" value="1"/>
</dbReference>
<keyword evidence="7" id="KW-1185">Reference proteome</keyword>
<dbReference type="PRINTS" id="PR00039">
    <property type="entry name" value="HTHLYSR"/>
</dbReference>
<proteinExistence type="inferred from homology"/>
<dbReference type="InterPro" id="IPR036388">
    <property type="entry name" value="WH-like_DNA-bd_sf"/>
</dbReference>
<protein>
    <submittedName>
        <fullName evidence="6">Nodulation protein D 2</fullName>
    </submittedName>
</protein>
<dbReference type="OrthoDB" id="8924032at2"/>
<evidence type="ECO:0000259" key="5">
    <source>
        <dbReference type="PROSITE" id="PS50931"/>
    </source>
</evidence>
<keyword evidence="4" id="KW-0804">Transcription</keyword>
<dbReference type="Pfam" id="PF03466">
    <property type="entry name" value="LysR_substrate"/>
    <property type="match status" value="1"/>
</dbReference>
<dbReference type="PROSITE" id="PS50931">
    <property type="entry name" value="HTH_LYSR"/>
    <property type="match status" value="1"/>
</dbReference>
<dbReference type="PANTHER" id="PTHR30118:SF15">
    <property type="entry name" value="TRANSCRIPTIONAL REGULATORY PROTEIN"/>
    <property type="match status" value="1"/>
</dbReference>
<evidence type="ECO:0000256" key="4">
    <source>
        <dbReference type="ARBA" id="ARBA00023163"/>
    </source>
</evidence>
<dbReference type="EMBL" id="LAQT01000010">
    <property type="protein sequence ID" value="KPC52051.1"/>
    <property type="molecule type" value="Genomic_DNA"/>
</dbReference>
<accession>A0A0N0GMS7</accession>
<evidence type="ECO:0000256" key="1">
    <source>
        <dbReference type="ARBA" id="ARBA00009437"/>
    </source>
</evidence>
<dbReference type="InterPro" id="IPR000847">
    <property type="entry name" value="LysR_HTH_N"/>
</dbReference>
<reference evidence="6 7" key="1">
    <citation type="submission" date="2015-07" db="EMBL/GenBank/DDBJ databases">
        <title>Draft genome sequence of the Amantichitinum ursilacus IGB-41, a new chitin-degrading bacterium.</title>
        <authorList>
            <person name="Kirstahler P."/>
            <person name="Guenther M."/>
            <person name="Grumaz C."/>
            <person name="Rupp S."/>
            <person name="Zibek S."/>
            <person name="Sohn K."/>
        </authorList>
    </citation>
    <scope>NUCLEOTIDE SEQUENCE [LARGE SCALE GENOMIC DNA]</scope>
    <source>
        <strain evidence="6 7">IGB-41</strain>
    </source>
</reference>
<comment type="similarity">
    <text evidence="1">Belongs to the LysR transcriptional regulatory family.</text>
</comment>
<sequence>MDLRSLDLNLLVSLDALLEERNVTRAAARLHLSQPALSAQLARLRLSFNDPLLIPAERGRGMVATARGLQLHAELAPLLQSLARVVSHRPQFDPYTHEQVFHIAASDNATAVIGVPLIEALRTHAGEKIRLAFHNLEPDRIASQLENGEIDFVIASSRTLPPQVRSLLLLNQGCLLAQRKGHPRGNQAVSVDEYCALRHILVSQDGGGLSGFADEALARLGRTRQVALSVQHFTVVPLILQRTDYVSILPTPLVQRHLNVLDAFEVPFEVPISNFNLAWHPRNQQDGASIWLRQLALRTIRDVAQPEPYSVFSAVT</sequence>
<dbReference type="GO" id="GO:0003700">
    <property type="term" value="F:DNA-binding transcription factor activity"/>
    <property type="evidence" value="ECO:0007669"/>
    <property type="project" value="InterPro"/>
</dbReference>
<organism evidence="6 7">
    <name type="scientific">Amantichitinum ursilacus</name>
    <dbReference type="NCBI Taxonomy" id="857265"/>
    <lineage>
        <taxon>Bacteria</taxon>
        <taxon>Pseudomonadati</taxon>
        <taxon>Pseudomonadota</taxon>
        <taxon>Betaproteobacteria</taxon>
        <taxon>Neisseriales</taxon>
        <taxon>Chitinibacteraceae</taxon>
        <taxon>Amantichitinum</taxon>
    </lineage>
</organism>
<dbReference type="GO" id="GO:0003677">
    <property type="term" value="F:DNA binding"/>
    <property type="evidence" value="ECO:0007669"/>
    <property type="project" value="UniProtKB-KW"/>
</dbReference>
<dbReference type="PANTHER" id="PTHR30118">
    <property type="entry name" value="HTH-TYPE TRANSCRIPTIONAL REGULATOR LEUO-RELATED"/>
    <property type="match status" value="1"/>
</dbReference>
<dbReference type="SUPFAM" id="SSF53850">
    <property type="entry name" value="Periplasmic binding protein-like II"/>
    <property type="match status" value="1"/>
</dbReference>
<gene>
    <name evidence="6" type="primary">nodD2_2</name>
    <name evidence="6" type="ORF">WG78_13365</name>
</gene>
<dbReference type="Gene3D" id="3.40.190.10">
    <property type="entry name" value="Periplasmic binding protein-like II"/>
    <property type="match status" value="2"/>
</dbReference>
<dbReference type="InterPro" id="IPR036390">
    <property type="entry name" value="WH_DNA-bd_sf"/>
</dbReference>